<dbReference type="InterPro" id="IPR004147">
    <property type="entry name" value="ABC1_dom"/>
</dbReference>
<comment type="similarity">
    <text evidence="1">Belongs to the protein kinase superfamily. ADCK protein kinase family.</text>
</comment>
<feature type="transmembrane region" description="Helical" evidence="2">
    <location>
        <begin position="727"/>
        <end position="754"/>
    </location>
</feature>
<dbReference type="InterPro" id="IPR011009">
    <property type="entry name" value="Kinase-like_dom_sf"/>
</dbReference>
<dbReference type="SUPFAM" id="SSF56112">
    <property type="entry name" value="Protein kinase-like (PK-like)"/>
    <property type="match status" value="1"/>
</dbReference>
<gene>
    <name evidence="4" type="ORF">Cvel_13736</name>
</gene>
<dbReference type="Pfam" id="PF03109">
    <property type="entry name" value="ABC1"/>
    <property type="match status" value="1"/>
</dbReference>
<evidence type="ECO:0000256" key="2">
    <source>
        <dbReference type="SAM" id="Phobius"/>
    </source>
</evidence>
<evidence type="ECO:0000259" key="3">
    <source>
        <dbReference type="Pfam" id="PF03109"/>
    </source>
</evidence>
<keyword evidence="2" id="KW-1133">Transmembrane helix</keyword>
<dbReference type="PANTHER" id="PTHR10566:SF113">
    <property type="entry name" value="PROTEIN ACTIVITY OF BC1 COMPLEX KINASE 7, CHLOROPLASTIC"/>
    <property type="match status" value="1"/>
</dbReference>
<reference evidence="4" key="1">
    <citation type="submission" date="2014-11" db="EMBL/GenBank/DDBJ databases">
        <authorList>
            <person name="Otto D Thomas"/>
            <person name="Naeem Raeece"/>
        </authorList>
    </citation>
    <scope>NUCLEOTIDE SEQUENCE</scope>
</reference>
<dbReference type="InterPro" id="IPR050154">
    <property type="entry name" value="UbiB_kinase"/>
</dbReference>
<proteinExistence type="inferred from homology"/>
<dbReference type="PANTHER" id="PTHR10566">
    <property type="entry name" value="CHAPERONE-ACTIVITY OF BC1 COMPLEX CABC1 -RELATED"/>
    <property type="match status" value="1"/>
</dbReference>
<name>A0A0G4IEX9_9ALVE</name>
<dbReference type="VEuPathDB" id="CryptoDB:Cvel_13736"/>
<dbReference type="EMBL" id="CDMZ01005899">
    <property type="protein sequence ID" value="CEM55678.1"/>
    <property type="molecule type" value="Genomic_DNA"/>
</dbReference>
<evidence type="ECO:0000313" key="4">
    <source>
        <dbReference type="EMBL" id="CEM55678.1"/>
    </source>
</evidence>
<evidence type="ECO:0000256" key="1">
    <source>
        <dbReference type="ARBA" id="ARBA00009670"/>
    </source>
</evidence>
<protein>
    <recommendedName>
        <fullName evidence="3">ABC1 atypical kinase-like domain-containing protein</fullName>
    </recommendedName>
</protein>
<dbReference type="CDD" id="cd05121">
    <property type="entry name" value="ABC1_ADCK3-like"/>
    <property type="match status" value="1"/>
</dbReference>
<dbReference type="PhylomeDB" id="A0A0G4IEX9"/>
<accession>A0A0G4IEX9</accession>
<organism evidence="4">
    <name type="scientific">Chromera velia CCMP2878</name>
    <dbReference type="NCBI Taxonomy" id="1169474"/>
    <lineage>
        <taxon>Eukaryota</taxon>
        <taxon>Sar</taxon>
        <taxon>Alveolata</taxon>
        <taxon>Colpodellida</taxon>
        <taxon>Chromeraceae</taxon>
        <taxon>Chromera</taxon>
    </lineage>
</organism>
<dbReference type="AlphaFoldDB" id="A0A0G4IEX9"/>
<keyword evidence="2" id="KW-0812">Transmembrane</keyword>
<sequence length="778" mass="89961">MEQKRKESEKHIYAPLMGFNESMLSQFEDNQTGSTDLKHLLPSRYPVSIIQPDPKFKPKTWVPEWLSALLPLRDKEDQWEPFERKNKGIEEPERRGYGAVEEVKVNETGKVKGEGETEKDVLWNAETILNGGPAKLPTVDDLYVEACRERHLEIIRSRPTYFVRQWRRFRGHMEWTWDSLIHNTKVWIFFTRCLLKTSRSRFFADGQMKAEEKQGIGNWIADQLLALGPTFIKVGQLLSTRTDILPREYLIPLSQLQDRVPDFEVDHVHDTIEEELGAPVWAIFDEFEDIPIAAASLAQVHRATRYGKMYAVKVQRPGLWRMFLRDTRNLELASICMDFIDAKRDGVARNWKGLSRESQKLLFEELDFIHERDCARRFRKQFERVPWIRVPKVHESLSGRKVLTMDFLPSEKITDIDKIEAIGLDRKKIARQMGSCFLQQLLRHGFFHADPHPGNVGVDTKGRLVFYDFGMMDGVNEYRKDAIVRALFAVFEADARKLCDALADLKILRPEADRVGVEKVARFFLQGYADTQKSYTEQLERLPPEQAKKMRMQFRRKVGEDLFTLNNDLPFTFPQTFTFLFRAFTALEANGKRLDPDYDLTAIARPFLDELIRERTEDNPVVAKVKSLLKKTRLRPEDAKTVARTSLNTAETADRLDRMEKADLKIKTRHYEGENSIKSLDGLVTSVSCVMASSLLMSISLWCQMAAQFLSARAVQLGSWRLSLSLGWFLAKGVMNLCGAASAVVLLLGFYFFLERWSWKSQQEAIASGRKRLAWEPE</sequence>
<feature type="domain" description="ABC1 atypical kinase-like" evidence="3">
    <location>
        <begin position="255"/>
        <end position="499"/>
    </location>
</feature>
<keyword evidence="2" id="KW-0472">Membrane</keyword>